<evidence type="ECO:0000313" key="3">
    <source>
        <dbReference type="Proteomes" id="UP000664800"/>
    </source>
</evidence>
<gene>
    <name evidence="2" type="ORF">J0I24_04340</name>
</gene>
<organism evidence="2 3">
    <name type="scientific">Thiomonas arsenitoxydans (strain DSM 22701 / CIP 110005 / 3As)</name>
    <dbReference type="NCBI Taxonomy" id="426114"/>
    <lineage>
        <taxon>Bacteria</taxon>
        <taxon>Pseudomonadati</taxon>
        <taxon>Pseudomonadota</taxon>
        <taxon>Betaproteobacteria</taxon>
        <taxon>Burkholderiales</taxon>
        <taxon>Thiomonas</taxon>
    </lineage>
</organism>
<evidence type="ECO:0000259" key="1">
    <source>
        <dbReference type="Pfam" id="PF13470"/>
    </source>
</evidence>
<protein>
    <submittedName>
        <fullName evidence="2">PIN domain-containing protein</fullName>
    </submittedName>
</protein>
<comment type="caution">
    <text evidence="2">The sequence shown here is derived from an EMBL/GenBank/DDBJ whole genome shotgun (WGS) entry which is preliminary data.</text>
</comment>
<dbReference type="InterPro" id="IPR002850">
    <property type="entry name" value="PIN_toxin-like"/>
</dbReference>
<dbReference type="InterPro" id="IPR029060">
    <property type="entry name" value="PIN-like_dom_sf"/>
</dbReference>
<evidence type="ECO:0000313" key="2">
    <source>
        <dbReference type="EMBL" id="MBN8743518.1"/>
    </source>
</evidence>
<accession>A0A8I1MWC7</accession>
<dbReference type="EMBL" id="JAFKMR010000012">
    <property type="protein sequence ID" value="MBN8743518.1"/>
    <property type="molecule type" value="Genomic_DNA"/>
</dbReference>
<dbReference type="AlphaFoldDB" id="A0A8I1MWC7"/>
<dbReference type="SUPFAM" id="SSF88723">
    <property type="entry name" value="PIN domain-like"/>
    <property type="match status" value="1"/>
</dbReference>
<dbReference type="InterPro" id="IPR002716">
    <property type="entry name" value="PIN_dom"/>
</dbReference>
<dbReference type="Pfam" id="PF13470">
    <property type="entry name" value="PIN_3"/>
    <property type="match status" value="1"/>
</dbReference>
<dbReference type="PANTHER" id="PTHR34610">
    <property type="entry name" value="SSL7007 PROTEIN"/>
    <property type="match status" value="1"/>
</dbReference>
<dbReference type="RefSeq" id="WP_276728365.1">
    <property type="nucleotide sequence ID" value="NZ_JAFKMR010000012.1"/>
</dbReference>
<sequence>MTSPLLRPALCVLDTQVLLDWALFDDPRVRPWAEAIQRGRVRWIYCAAMQVEALRVVHYPALARRFGPQASALKLTDCFARWGQCCATPPAQHRLVCADPDDQVFLDLAMAQHAANLLSRDRAVLQLARRARPLGLHIDPPESVSAPG</sequence>
<name>A0A8I1MWC7_THIA3</name>
<feature type="domain" description="PIN" evidence="1">
    <location>
        <begin position="12"/>
        <end position="123"/>
    </location>
</feature>
<reference evidence="2" key="1">
    <citation type="submission" date="2021-02" db="EMBL/GenBank/DDBJ databases">
        <title>Thiocyanate and organic carbon inputs drive convergent selection for specific autotrophic Afipia and Thiobacillus strains within complex microbiomes.</title>
        <authorList>
            <person name="Huddy R.J."/>
            <person name="Sachdeva R."/>
            <person name="Kadzinga F."/>
            <person name="Kantor R.S."/>
            <person name="Harrison S.T.L."/>
            <person name="Banfield J.F."/>
        </authorList>
    </citation>
    <scope>NUCLEOTIDE SEQUENCE</scope>
    <source>
        <strain evidence="2">SCN18_13_7_16_R3_B_64_19</strain>
    </source>
</reference>
<dbReference type="PANTHER" id="PTHR34610:SF3">
    <property type="entry name" value="SSL7007 PROTEIN"/>
    <property type="match status" value="1"/>
</dbReference>
<dbReference type="Proteomes" id="UP000664800">
    <property type="component" value="Unassembled WGS sequence"/>
</dbReference>
<proteinExistence type="predicted"/>